<name>A0A6V7I221_9HYME</name>
<evidence type="ECO:0000256" key="1">
    <source>
        <dbReference type="SAM" id="MobiDB-lite"/>
    </source>
</evidence>
<reference evidence="2" key="1">
    <citation type="submission" date="2020-07" db="EMBL/GenBank/DDBJ databases">
        <authorList>
            <person name="Ferguson B K."/>
        </authorList>
    </citation>
    <scope>NUCLEOTIDE SEQUENCE</scope>
    <source>
        <strain evidence="2">L06</strain>
    </source>
</reference>
<proteinExistence type="predicted"/>
<accession>A0A6V7I221</accession>
<dbReference type="AlphaFoldDB" id="A0A6V7I221"/>
<feature type="region of interest" description="Disordered" evidence="1">
    <location>
        <begin position="1"/>
        <end position="28"/>
    </location>
</feature>
<evidence type="ECO:0000313" key="2">
    <source>
        <dbReference type="EMBL" id="CAD1533248.1"/>
    </source>
</evidence>
<protein>
    <submittedName>
        <fullName evidence="2">Uncharacterized protein</fullName>
    </submittedName>
</protein>
<gene>
    <name evidence="2" type="ORF">BBRV_LOCUS12505</name>
</gene>
<organism evidence="2">
    <name type="scientific">Bracon brevicornis</name>
    <dbReference type="NCBI Taxonomy" id="1563983"/>
    <lineage>
        <taxon>Eukaryota</taxon>
        <taxon>Metazoa</taxon>
        <taxon>Ecdysozoa</taxon>
        <taxon>Arthropoda</taxon>
        <taxon>Hexapoda</taxon>
        <taxon>Insecta</taxon>
        <taxon>Pterygota</taxon>
        <taxon>Neoptera</taxon>
        <taxon>Endopterygota</taxon>
        <taxon>Hymenoptera</taxon>
        <taxon>Apocrita</taxon>
        <taxon>Ichneumonoidea</taxon>
        <taxon>Braconidae</taxon>
        <taxon>Braconinae</taxon>
        <taxon>Bracon</taxon>
    </lineage>
</organism>
<dbReference type="EMBL" id="CADCXW020000002">
    <property type="protein sequence ID" value="CAD1533248.1"/>
    <property type="molecule type" value="Genomic_DNA"/>
</dbReference>
<sequence>MKIDQSQRGTPLKNSKIQKNAKNQIQPP</sequence>